<evidence type="ECO:0000256" key="12">
    <source>
        <dbReference type="ARBA" id="ARBA00023154"/>
    </source>
</evidence>
<dbReference type="AlphaFoldDB" id="A0A0P8X0A5"/>
<dbReference type="NCBIfam" id="NF005155">
    <property type="entry name" value="PRK06635.1-4"/>
    <property type="match status" value="1"/>
</dbReference>
<feature type="domain" description="ACT" evidence="17">
    <location>
        <begin position="262"/>
        <end position="333"/>
    </location>
</feature>
<dbReference type="GO" id="GO:0019877">
    <property type="term" value="P:diaminopimelate biosynthetic process"/>
    <property type="evidence" value="ECO:0007669"/>
    <property type="project" value="UniProtKB-KW"/>
</dbReference>
<dbReference type="PROSITE" id="PS00324">
    <property type="entry name" value="ASPARTOKINASE"/>
    <property type="match status" value="1"/>
</dbReference>
<dbReference type="GO" id="GO:0009088">
    <property type="term" value="P:threonine biosynthetic process"/>
    <property type="evidence" value="ECO:0007669"/>
    <property type="project" value="UniProtKB-UniPathway"/>
</dbReference>
<dbReference type="GO" id="GO:0005829">
    <property type="term" value="C:cytosol"/>
    <property type="evidence" value="ECO:0007669"/>
    <property type="project" value="TreeGrafter"/>
</dbReference>
<reference evidence="18 19" key="1">
    <citation type="submission" date="2015-09" db="EMBL/GenBank/DDBJ databases">
        <title>Genome sequence of Oxobacter pfennigii DSM 3222.</title>
        <authorList>
            <person name="Poehlein A."/>
            <person name="Bengelsdorf F.R."/>
            <person name="Schiel-Bengelsdorf B."/>
            <person name="Duerre P."/>
            <person name="Daniel R."/>
        </authorList>
    </citation>
    <scope>NUCLEOTIDE SEQUENCE [LARGE SCALE GENOMIC DNA]</scope>
    <source>
        <strain evidence="18 19">DSM 3222</strain>
    </source>
</reference>
<evidence type="ECO:0000256" key="7">
    <source>
        <dbReference type="ARBA" id="ARBA00022679"/>
    </source>
</evidence>
<dbReference type="GO" id="GO:0004072">
    <property type="term" value="F:aspartate kinase activity"/>
    <property type="evidence" value="ECO:0007669"/>
    <property type="project" value="UniProtKB-EC"/>
</dbReference>
<evidence type="ECO:0000313" key="19">
    <source>
        <dbReference type="Proteomes" id="UP000050326"/>
    </source>
</evidence>
<gene>
    <name evidence="18" type="primary">lysC</name>
    <name evidence="18" type="ORF">OXPF_23500</name>
</gene>
<dbReference type="Gene3D" id="3.30.2130.10">
    <property type="entry name" value="VC0802-like"/>
    <property type="match status" value="1"/>
</dbReference>
<evidence type="ECO:0000256" key="9">
    <source>
        <dbReference type="ARBA" id="ARBA00022777"/>
    </source>
</evidence>
<dbReference type="CDD" id="cd04923">
    <property type="entry name" value="ACT_AK-LysC-DapG-like_2"/>
    <property type="match status" value="1"/>
</dbReference>
<dbReference type="Pfam" id="PF00696">
    <property type="entry name" value="AA_kinase"/>
    <property type="match status" value="1"/>
</dbReference>
<dbReference type="NCBIfam" id="TIGR00657">
    <property type="entry name" value="asp_kinases"/>
    <property type="match status" value="1"/>
</dbReference>
<evidence type="ECO:0000256" key="10">
    <source>
        <dbReference type="ARBA" id="ARBA00022840"/>
    </source>
</evidence>
<dbReference type="InterPro" id="IPR018042">
    <property type="entry name" value="Aspartate_kinase_CS"/>
</dbReference>
<dbReference type="UniPathway" id="UPA00051">
    <property type="reaction ID" value="UER00462"/>
</dbReference>
<evidence type="ECO:0000256" key="5">
    <source>
        <dbReference type="ARBA" id="ARBA00010122"/>
    </source>
</evidence>
<organism evidence="18 19">
    <name type="scientific">Oxobacter pfennigii</name>
    <dbReference type="NCBI Taxonomy" id="36849"/>
    <lineage>
        <taxon>Bacteria</taxon>
        <taxon>Bacillati</taxon>
        <taxon>Bacillota</taxon>
        <taxon>Clostridia</taxon>
        <taxon>Eubacteriales</taxon>
        <taxon>Clostridiaceae</taxon>
        <taxon>Oxobacter</taxon>
    </lineage>
</organism>
<evidence type="ECO:0000313" key="18">
    <source>
        <dbReference type="EMBL" id="KPU44182.1"/>
    </source>
</evidence>
<dbReference type="InterPro" id="IPR036393">
    <property type="entry name" value="AceGlu_kinase-like_sf"/>
</dbReference>
<evidence type="ECO:0000256" key="6">
    <source>
        <dbReference type="ARBA" id="ARBA00022605"/>
    </source>
</evidence>
<evidence type="ECO:0000256" key="14">
    <source>
        <dbReference type="PIRSR" id="PIRSR000726-1"/>
    </source>
</evidence>
<keyword evidence="10 14" id="KW-0067">ATP-binding</keyword>
<dbReference type="UniPathway" id="UPA00034">
    <property type="reaction ID" value="UER00015"/>
</dbReference>
<comment type="caution">
    <text evidence="18">The sequence shown here is derived from an EMBL/GenBank/DDBJ whole genome shotgun (WGS) entry which is preliminary data.</text>
</comment>
<dbReference type="GO" id="GO:0005524">
    <property type="term" value="F:ATP binding"/>
    <property type="evidence" value="ECO:0007669"/>
    <property type="project" value="UniProtKB-KW"/>
</dbReference>
<evidence type="ECO:0000259" key="17">
    <source>
        <dbReference type="PROSITE" id="PS51671"/>
    </source>
</evidence>
<dbReference type="InterPro" id="IPR001341">
    <property type="entry name" value="Asp_kinase"/>
</dbReference>
<dbReference type="PIRSF" id="PIRSF000726">
    <property type="entry name" value="Asp_kin"/>
    <property type="match status" value="1"/>
</dbReference>
<dbReference type="PANTHER" id="PTHR21499:SF3">
    <property type="entry name" value="ASPARTOKINASE"/>
    <property type="match status" value="1"/>
</dbReference>
<dbReference type="STRING" id="36849.OXPF_23500"/>
<feature type="binding site" evidence="14">
    <location>
        <begin position="172"/>
        <end position="173"/>
    </location>
    <ligand>
        <name>ATP</name>
        <dbReference type="ChEBI" id="CHEBI:30616"/>
    </ligand>
</feature>
<sequence length="397" mass="43009">MAIIVQKYGGSSVQSMDGIKQIAEKIIARKNKGHKMVIVVSALGDNTQSLVDDAHSITATPDNHELEIIKAAGEMVSSSLLAIVLKSLGHDCVSYTAMQLNSNSSVSRGMASFPGLDEKIINRALNQNKVVILSGFQGIDKLSDTASIGKDAADITAIVISARLNGICEIYTDAEGIYTIDPKLYKRPKKLDVISYEEILELISLGADIINSRAIELAEKYNVPVYVAHSGKDEKGTYIKEVEFVDNKPITGIAISDSDAIITLEGVPFVSNTLADTFESIAEQKISVDMISQTTPIEGKVYISFTIPKKDIDACKTILNNILPGIKINIDEEITKFSVVGMGMKSASGVASRLFKLLSINNIQIKMVTTSEIRITCAIEHKDKLKAVQIVAREFGL</sequence>
<comment type="catalytic activity">
    <reaction evidence="13 15">
        <text>L-aspartate + ATP = 4-phospho-L-aspartate + ADP</text>
        <dbReference type="Rhea" id="RHEA:23776"/>
        <dbReference type="ChEBI" id="CHEBI:29991"/>
        <dbReference type="ChEBI" id="CHEBI:30616"/>
        <dbReference type="ChEBI" id="CHEBI:57535"/>
        <dbReference type="ChEBI" id="CHEBI:456216"/>
        <dbReference type="EC" id="2.7.2.4"/>
    </reaction>
</comment>
<dbReference type="GO" id="GO:0009089">
    <property type="term" value="P:lysine biosynthetic process via diaminopimelate"/>
    <property type="evidence" value="ECO:0007669"/>
    <property type="project" value="UniProtKB-UniPathway"/>
</dbReference>
<comment type="pathway">
    <text evidence="3 16">Amino-acid biosynthesis; L-methionine biosynthesis via de novo pathway; L-homoserine from L-aspartate: step 1/3.</text>
</comment>
<keyword evidence="12" id="KW-0457">Lysine biosynthesis</keyword>
<evidence type="ECO:0000256" key="13">
    <source>
        <dbReference type="ARBA" id="ARBA00047872"/>
    </source>
</evidence>
<evidence type="ECO:0000256" key="4">
    <source>
        <dbReference type="ARBA" id="ARBA00005139"/>
    </source>
</evidence>
<feature type="binding site" evidence="14">
    <location>
        <position position="178"/>
    </location>
    <ligand>
        <name>ATP</name>
        <dbReference type="ChEBI" id="CHEBI:30616"/>
    </ligand>
</feature>
<evidence type="ECO:0000256" key="16">
    <source>
        <dbReference type="RuleBase" id="RU004249"/>
    </source>
</evidence>
<comment type="pathway">
    <text evidence="2 16">Amino-acid biosynthesis; L-lysine biosynthesis via DAP pathway; (S)-tetrahydrodipicolinate from L-aspartate: step 1/4.</text>
</comment>
<keyword evidence="11" id="KW-0220">Diaminopimelate biosynthesis</keyword>
<evidence type="ECO:0000256" key="2">
    <source>
        <dbReference type="ARBA" id="ARBA00004766"/>
    </source>
</evidence>
<dbReference type="SUPFAM" id="SSF55021">
    <property type="entry name" value="ACT-like"/>
    <property type="match status" value="2"/>
</dbReference>
<feature type="binding site" evidence="14">
    <location>
        <position position="47"/>
    </location>
    <ligand>
        <name>substrate</name>
    </ligand>
</feature>
<dbReference type="SUPFAM" id="SSF53633">
    <property type="entry name" value="Carbamate kinase-like"/>
    <property type="match status" value="1"/>
</dbReference>
<dbReference type="EMBL" id="LKET01000032">
    <property type="protein sequence ID" value="KPU44182.1"/>
    <property type="molecule type" value="Genomic_DNA"/>
</dbReference>
<dbReference type="InterPro" id="IPR001048">
    <property type="entry name" value="Asp/Glu/Uridylate_kinase"/>
</dbReference>
<dbReference type="EC" id="2.7.2.4" evidence="15"/>
<dbReference type="Proteomes" id="UP000050326">
    <property type="component" value="Unassembled WGS sequence"/>
</dbReference>
<dbReference type="InterPro" id="IPR002912">
    <property type="entry name" value="ACT_dom"/>
</dbReference>
<comment type="similarity">
    <text evidence="5 15">Belongs to the aspartokinase family.</text>
</comment>
<evidence type="ECO:0000256" key="3">
    <source>
        <dbReference type="ARBA" id="ARBA00004986"/>
    </source>
</evidence>
<dbReference type="PROSITE" id="PS51671">
    <property type="entry name" value="ACT"/>
    <property type="match status" value="1"/>
</dbReference>
<feature type="binding site" evidence="14">
    <location>
        <begin position="7"/>
        <end position="10"/>
    </location>
    <ligand>
        <name>ATP</name>
        <dbReference type="ChEBI" id="CHEBI:30616"/>
    </ligand>
</feature>
<keyword evidence="8 14" id="KW-0547">Nucleotide-binding</keyword>
<dbReference type="RefSeq" id="WP_054875371.1">
    <property type="nucleotide sequence ID" value="NZ_LKET01000032.1"/>
</dbReference>
<protein>
    <recommendedName>
        <fullName evidence="15">Aspartokinase</fullName>
        <ecNumber evidence="15">2.7.2.4</ecNumber>
    </recommendedName>
</protein>
<proteinExistence type="inferred from homology"/>
<name>A0A0P8X0A5_9CLOT</name>
<dbReference type="Gene3D" id="3.40.1160.10">
    <property type="entry name" value="Acetylglutamate kinase-like"/>
    <property type="match status" value="1"/>
</dbReference>
<evidence type="ECO:0000256" key="11">
    <source>
        <dbReference type="ARBA" id="ARBA00022915"/>
    </source>
</evidence>
<dbReference type="Pfam" id="PF22468">
    <property type="entry name" value="ACT_9"/>
    <property type="match status" value="1"/>
</dbReference>
<evidence type="ECO:0000256" key="15">
    <source>
        <dbReference type="RuleBase" id="RU003448"/>
    </source>
</evidence>
<evidence type="ECO:0000256" key="8">
    <source>
        <dbReference type="ARBA" id="ARBA00022741"/>
    </source>
</evidence>
<keyword evidence="7 15" id="KW-0808">Transferase</keyword>
<evidence type="ECO:0000256" key="1">
    <source>
        <dbReference type="ARBA" id="ARBA00003121"/>
    </source>
</evidence>
<dbReference type="CDD" id="cd04891">
    <property type="entry name" value="ACT_AK-LysC-DapG-like_1"/>
    <property type="match status" value="1"/>
</dbReference>
<dbReference type="InterPro" id="IPR005260">
    <property type="entry name" value="Asp_kin_monofn"/>
</dbReference>
<keyword evidence="6 16" id="KW-0028">Amino-acid biosynthesis</keyword>
<feature type="binding site" evidence="14">
    <location>
        <position position="74"/>
    </location>
    <ligand>
        <name>substrate</name>
    </ligand>
</feature>
<dbReference type="PANTHER" id="PTHR21499">
    <property type="entry name" value="ASPARTATE KINASE"/>
    <property type="match status" value="1"/>
</dbReference>
<comment type="pathway">
    <text evidence="4 16">Amino-acid biosynthesis; L-threonine biosynthesis; L-threonine from L-aspartate: step 1/5.</text>
</comment>
<dbReference type="OrthoDB" id="9799110at2"/>
<dbReference type="UniPathway" id="UPA00050">
    <property type="reaction ID" value="UER00461"/>
</dbReference>
<dbReference type="GO" id="GO:0009090">
    <property type="term" value="P:homoserine biosynthetic process"/>
    <property type="evidence" value="ECO:0007669"/>
    <property type="project" value="TreeGrafter"/>
</dbReference>
<comment type="function">
    <text evidence="1">Catalyzes the phosphorylation of the beta-carboxyl group of aspartic acid with ATP to yield 4-phospho-L-aspartate, which is involved in the branched biosynthetic pathway leading to the biosynthesis of amino acids threonine, isoleucine and methionine.</text>
</comment>
<keyword evidence="19" id="KW-1185">Reference proteome</keyword>
<dbReference type="InterPro" id="IPR054352">
    <property type="entry name" value="ACT_Aspartokinase"/>
</dbReference>
<accession>A0A0P8X0A5</accession>
<dbReference type="PATRIC" id="fig|36849.3.peg.2474"/>
<dbReference type="InterPro" id="IPR045865">
    <property type="entry name" value="ACT-like_dom_sf"/>
</dbReference>
<keyword evidence="9 15" id="KW-0418">Kinase</keyword>